<protein>
    <submittedName>
        <fullName evidence="2">SIMPL domain-containing protein</fullName>
    </submittedName>
</protein>
<keyword evidence="1" id="KW-1133">Transmembrane helix</keyword>
<dbReference type="PIRSF" id="PIRSF029033">
    <property type="entry name" value="UCP029033"/>
    <property type="match status" value="1"/>
</dbReference>
<evidence type="ECO:0000313" key="2">
    <source>
        <dbReference type="EMBL" id="PQL93195.1"/>
    </source>
</evidence>
<dbReference type="InterPro" id="IPR016907">
    <property type="entry name" value="UCP029033"/>
</dbReference>
<dbReference type="AlphaFoldDB" id="A0A2S8AE04"/>
<dbReference type="Proteomes" id="UP000238042">
    <property type="component" value="Unassembled WGS sequence"/>
</dbReference>
<organism evidence="2 3">
    <name type="scientific">Apibacter adventoris</name>
    <dbReference type="NCBI Taxonomy" id="1679466"/>
    <lineage>
        <taxon>Bacteria</taxon>
        <taxon>Pseudomonadati</taxon>
        <taxon>Bacteroidota</taxon>
        <taxon>Flavobacteriia</taxon>
        <taxon>Flavobacteriales</taxon>
        <taxon>Weeksellaceae</taxon>
        <taxon>Apibacter</taxon>
    </lineage>
</organism>
<accession>A0A2S8AE04</accession>
<keyword evidence="3" id="KW-1185">Reference proteome</keyword>
<reference evidence="2 3" key="1">
    <citation type="submission" date="2018-02" db="EMBL/GenBank/DDBJ databases">
        <title>Genome sequences of Apibacter spp., gut symbionts of Asian honey bees.</title>
        <authorList>
            <person name="Kwong W.K."/>
            <person name="Steele M.I."/>
            <person name="Moran N.A."/>
        </authorList>
    </citation>
    <scope>NUCLEOTIDE SEQUENCE [LARGE SCALE GENOMIC DNA]</scope>
    <source>
        <strain evidence="3">wkB301</strain>
    </source>
</reference>
<feature type="transmembrane region" description="Helical" evidence="1">
    <location>
        <begin position="6"/>
        <end position="24"/>
    </location>
</feature>
<dbReference type="RefSeq" id="WP_105192011.1">
    <property type="nucleotide sequence ID" value="NZ_PSZM01000036.1"/>
</dbReference>
<evidence type="ECO:0000256" key="1">
    <source>
        <dbReference type="SAM" id="Phobius"/>
    </source>
</evidence>
<gene>
    <name evidence="2" type="ORF">C4S77_05920</name>
</gene>
<dbReference type="GO" id="GO:0006974">
    <property type="term" value="P:DNA damage response"/>
    <property type="evidence" value="ECO:0007669"/>
    <property type="project" value="TreeGrafter"/>
</dbReference>
<keyword evidence="1" id="KW-0812">Transmembrane</keyword>
<evidence type="ECO:0000313" key="3">
    <source>
        <dbReference type="Proteomes" id="UP000238042"/>
    </source>
</evidence>
<dbReference type="PANTHER" id="PTHR34387:SF2">
    <property type="entry name" value="SLR1258 PROTEIN"/>
    <property type="match status" value="1"/>
</dbReference>
<proteinExistence type="predicted"/>
<comment type="caution">
    <text evidence="2">The sequence shown here is derived from an EMBL/GenBank/DDBJ whole genome shotgun (WGS) entry which is preliminary data.</text>
</comment>
<dbReference type="Pfam" id="PF04402">
    <property type="entry name" value="SIMPL"/>
    <property type="match status" value="1"/>
</dbReference>
<name>A0A2S8AE04_9FLAO</name>
<sequence length="244" mass="27153">MKESKYLITAIIGGLSIILAAYFLGNSIKNKNKTTSISVTGSGTKDFVSDLIVWNGGFSKKNMDLKEAYVGLEQDRQKIKEYLMSKGFAEADIVFSAVDIDKEYDYKGYDVGSQRIFTGYKLQQTVSIESKDVQKVENLSRQITELINNGVELYSRAPSYYYTKLADLKIQMIADATKDARKRAEEIAVNAGGKLGNLKKANLGVFQITAQNSSDEDYSWGGTFNTSSKNKTASITIRLDYEVK</sequence>
<dbReference type="OrthoDB" id="9785289at2"/>
<dbReference type="Gene3D" id="3.30.70.2970">
    <property type="entry name" value="Protein of unknown function (DUF541), domain 2"/>
    <property type="match status" value="1"/>
</dbReference>
<dbReference type="InterPro" id="IPR007497">
    <property type="entry name" value="SIMPL/DUF541"/>
</dbReference>
<dbReference type="InterPro" id="IPR052022">
    <property type="entry name" value="26kDa_periplasmic_antigen"/>
</dbReference>
<dbReference type="EMBL" id="PSZM01000036">
    <property type="protein sequence ID" value="PQL93195.1"/>
    <property type="molecule type" value="Genomic_DNA"/>
</dbReference>
<keyword evidence="1" id="KW-0472">Membrane</keyword>
<dbReference type="PANTHER" id="PTHR34387">
    <property type="entry name" value="SLR1258 PROTEIN"/>
    <property type="match status" value="1"/>
</dbReference>